<dbReference type="InterPro" id="IPR054254">
    <property type="entry name" value="DUF6985"/>
</dbReference>
<dbReference type="RefSeq" id="WP_202855934.1">
    <property type="nucleotide sequence ID" value="NZ_JAEUGD010000025.1"/>
</dbReference>
<gene>
    <name evidence="2" type="ORF">JMN32_08715</name>
</gene>
<dbReference type="AlphaFoldDB" id="A0A937KBL7"/>
<reference evidence="2" key="1">
    <citation type="submission" date="2021-01" db="EMBL/GenBank/DDBJ databases">
        <title>Fulvivirga kasyanovii gen. nov., sp nov., a novel member of the phylum Bacteroidetes isolated from seawater in a mussel farm.</title>
        <authorList>
            <person name="Zhao L.-H."/>
            <person name="Wang Z.-J."/>
        </authorList>
    </citation>
    <scope>NUCLEOTIDE SEQUENCE</scope>
    <source>
        <strain evidence="2">29W222</strain>
    </source>
</reference>
<comment type="caution">
    <text evidence="2">The sequence shown here is derived from an EMBL/GenBank/DDBJ whole genome shotgun (WGS) entry which is preliminary data.</text>
</comment>
<dbReference type="Pfam" id="PF22481">
    <property type="entry name" value="DUF6985"/>
    <property type="match status" value="1"/>
</dbReference>
<evidence type="ECO:0000259" key="1">
    <source>
        <dbReference type="Pfam" id="PF22481"/>
    </source>
</evidence>
<organism evidence="2 3">
    <name type="scientific">Fulvivirga marina</name>
    <dbReference type="NCBI Taxonomy" id="2494733"/>
    <lineage>
        <taxon>Bacteria</taxon>
        <taxon>Pseudomonadati</taxon>
        <taxon>Bacteroidota</taxon>
        <taxon>Cytophagia</taxon>
        <taxon>Cytophagales</taxon>
        <taxon>Fulvivirgaceae</taxon>
        <taxon>Fulvivirga</taxon>
    </lineage>
</organism>
<accession>A0A937KBL7</accession>
<evidence type="ECO:0000313" key="3">
    <source>
        <dbReference type="Proteomes" id="UP000614216"/>
    </source>
</evidence>
<name>A0A937KBL7_9BACT</name>
<feature type="domain" description="DUF6985" evidence="1">
    <location>
        <begin position="44"/>
        <end position="159"/>
    </location>
</feature>
<sequence>MNKHKYWGSIEEDWAGFSAEIVFYSKHFSSKPITIFLGSEYDDEGEEVETVPTHDELDNFEKTYTAFLADLDEVVDEIKEKTFERYLKLYAHYYENAHKSGEEPLNIDSKDKHFENIQDVNYIRILRHGNIQIPIRYKLDTEHGIEIRLENNKIIDIGGIAET</sequence>
<proteinExistence type="predicted"/>
<dbReference type="Proteomes" id="UP000614216">
    <property type="component" value="Unassembled WGS sequence"/>
</dbReference>
<keyword evidence="3" id="KW-1185">Reference proteome</keyword>
<protein>
    <recommendedName>
        <fullName evidence="1">DUF6985 domain-containing protein</fullName>
    </recommendedName>
</protein>
<dbReference type="EMBL" id="JAEUGD010000025">
    <property type="protein sequence ID" value="MBL6446387.1"/>
    <property type="molecule type" value="Genomic_DNA"/>
</dbReference>
<evidence type="ECO:0000313" key="2">
    <source>
        <dbReference type="EMBL" id="MBL6446387.1"/>
    </source>
</evidence>